<dbReference type="PANTHER" id="PTHR13298:SF11">
    <property type="entry name" value="RAPAMYCIN-INSENSITIVE COMPANION OF MTOR"/>
    <property type="match status" value="1"/>
</dbReference>
<dbReference type="SUPFAM" id="SSF46585">
    <property type="entry name" value="HR1 repeat"/>
    <property type="match status" value="1"/>
</dbReference>
<feature type="compositionally biased region" description="Low complexity" evidence="3">
    <location>
        <begin position="55"/>
        <end position="73"/>
    </location>
</feature>
<feature type="region of interest" description="Disordered" evidence="3">
    <location>
        <begin position="1"/>
        <end position="145"/>
    </location>
</feature>
<feature type="compositionally biased region" description="Low complexity" evidence="3">
    <location>
        <begin position="1476"/>
        <end position="1486"/>
    </location>
</feature>
<dbReference type="InterPro" id="IPR029453">
    <property type="entry name" value="Rictor_IV"/>
</dbReference>
<dbReference type="Pfam" id="PF14666">
    <property type="entry name" value="RICTOR_M"/>
    <property type="match status" value="1"/>
</dbReference>
<dbReference type="InterPro" id="IPR016024">
    <property type="entry name" value="ARM-type_fold"/>
</dbReference>
<keyword evidence="2" id="KW-0175">Coiled coil</keyword>
<proteinExistence type="inferred from homology"/>
<feature type="domain" description="Rapamycin-insensitive companion of mTOR middle" evidence="4">
    <location>
        <begin position="848"/>
        <end position="1072"/>
    </location>
</feature>
<dbReference type="GO" id="GO:0031932">
    <property type="term" value="C:TORC2 complex"/>
    <property type="evidence" value="ECO:0007669"/>
    <property type="project" value="InterPro"/>
</dbReference>
<protein>
    <submittedName>
        <fullName evidence="7">Cytosolic regulator Pianissimo</fullName>
    </submittedName>
</protein>
<dbReference type="Pfam" id="PF14668">
    <property type="entry name" value="RICTOR_V"/>
    <property type="match status" value="1"/>
</dbReference>
<dbReference type="EMBL" id="AZGZ01000007">
    <property type="protein sequence ID" value="KZZ94006.1"/>
    <property type="molecule type" value="Genomic_DNA"/>
</dbReference>
<evidence type="ECO:0000259" key="5">
    <source>
        <dbReference type="SMART" id="SM01308"/>
    </source>
</evidence>
<gene>
    <name evidence="7" type="ORF">AAP_02099</name>
</gene>
<dbReference type="InterPro" id="IPR029452">
    <property type="entry name" value="RICTOR_V"/>
</dbReference>
<dbReference type="PANTHER" id="PTHR13298">
    <property type="entry name" value="CYTOSOLIC REGULATOR PIANISSIMO"/>
    <property type="match status" value="1"/>
</dbReference>
<dbReference type="InterPro" id="IPR028268">
    <property type="entry name" value="Pianissimo_fam"/>
</dbReference>
<organism evidence="7 8">
    <name type="scientific">Ascosphaera apis ARSEF 7405</name>
    <dbReference type="NCBI Taxonomy" id="392613"/>
    <lineage>
        <taxon>Eukaryota</taxon>
        <taxon>Fungi</taxon>
        <taxon>Dikarya</taxon>
        <taxon>Ascomycota</taxon>
        <taxon>Pezizomycotina</taxon>
        <taxon>Eurotiomycetes</taxon>
        <taxon>Eurotiomycetidae</taxon>
        <taxon>Onygenales</taxon>
        <taxon>Ascosphaeraceae</taxon>
        <taxon>Ascosphaera</taxon>
    </lineage>
</organism>
<evidence type="ECO:0000256" key="3">
    <source>
        <dbReference type="SAM" id="MobiDB-lite"/>
    </source>
</evidence>
<dbReference type="SMART" id="SM01303">
    <property type="entry name" value="RasGEF_N_2"/>
    <property type="match status" value="1"/>
</dbReference>
<dbReference type="Pfam" id="PF14664">
    <property type="entry name" value="RICTOR_N"/>
    <property type="match status" value="1"/>
</dbReference>
<feature type="coiled-coil region" evidence="2">
    <location>
        <begin position="279"/>
        <end position="306"/>
    </location>
</feature>
<dbReference type="Proteomes" id="UP000242877">
    <property type="component" value="Unassembled WGS sequence"/>
</dbReference>
<feature type="compositionally biased region" description="Polar residues" evidence="3">
    <location>
        <begin position="130"/>
        <end position="140"/>
    </location>
</feature>
<dbReference type="InterPro" id="IPR011072">
    <property type="entry name" value="HR1_rho-bd"/>
</dbReference>
<evidence type="ECO:0000259" key="4">
    <source>
        <dbReference type="SMART" id="SM01307"/>
    </source>
</evidence>
<reference evidence="7 8" key="1">
    <citation type="journal article" date="2016" name="Genome Biol. Evol.">
        <title>Divergent and convergent evolution of fungal pathogenicity.</title>
        <authorList>
            <person name="Shang Y."/>
            <person name="Xiao G."/>
            <person name="Zheng P."/>
            <person name="Cen K."/>
            <person name="Zhan S."/>
            <person name="Wang C."/>
        </authorList>
    </citation>
    <scope>NUCLEOTIDE SEQUENCE [LARGE SCALE GENOMIC DNA]</scope>
    <source>
        <strain evidence="7 8">ARSEF 7405</strain>
    </source>
</reference>
<dbReference type="VEuPathDB" id="FungiDB:AAP_02099"/>
<dbReference type="Pfam" id="PF02185">
    <property type="entry name" value="HR1"/>
    <property type="match status" value="1"/>
</dbReference>
<name>A0A168AJL4_9EURO</name>
<evidence type="ECO:0000259" key="6">
    <source>
        <dbReference type="SMART" id="SM01310"/>
    </source>
</evidence>
<comment type="caution">
    <text evidence="7">The sequence shown here is derived from an EMBL/GenBank/DDBJ whole genome shotgun (WGS) entry which is preliminary data.</text>
</comment>
<feature type="domain" description="Rapamycin-insensitive companion of mTOR N-terminal" evidence="5">
    <location>
        <begin position="397"/>
        <end position="765"/>
    </location>
</feature>
<comment type="similarity">
    <text evidence="1">Belongs to the RICTOR family.</text>
</comment>
<dbReference type="InterPro" id="IPR036274">
    <property type="entry name" value="HR1_rpt_sf"/>
</dbReference>
<dbReference type="SMART" id="SM01308">
    <property type="entry name" value="RICTOR_N"/>
    <property type="match status" value="1"/>
</dbReference>
<feature type="compositionally biased region" description="Polar residues" evidence="3">
    <location>
        <begin position="74"/>
        <end position="85"/>
    </location>
</feature>
<feature type="region of interest" description="Disordered" evidence="3">
    <location>
        <begin position="160"/>
        <end position="182"/>
    </location>
</feature>
<dbReference type="InterPro" id="IPR029451">
    <property type="entry name" value="RICTOR_M"/>
</dbReference>
<keyword evidence="8" id="KW-1185">Reference proteome</keyword>
<dbReference type="GO" id="GO:0038203">
    <property type="term" value="P:TORC2 signaling"/>
    <property type="evidence" value="ECO:0007669"/>
    <property type="project" value="TreeGrafter"/>
</dbReference>
<feature type="region of interest" description="Disordered" evidence="3">
    <location>
        <begin position="1464"/>
        <end position="1486"/>
    </location>
</feature>
<dbReference type="Gene3D" id="1.10.287.160">
    <property type="entry name" value="HR1 repeat"/>
    <property type="match status" value="1"/>
</dbReference>
<evidence type="ECO:0000256" key="1">
    <source>
        <dbReference type="ARBA" id="ARBA00008878"/>
    </source>
</evidence>
<feature type="compositionally biased region" description="Acidic residues" evidence="3">
    <location>
        <begin position="1464"/>
        <end position="1475"/>
    </location>
</feature>
<feature type="compositionally biased region" description="Gly residues" evidence="3">
    <location>
        <begin position="173"/>
        <end position="182"/>
    </location>
</feature>
<dbReference type="CDD" id="cd11627">
    <property type="entry name" value="HR1_Ste20-like"/>
    <property type="match status" value="1"/>
</dbReference>
<evidence type="ECO:0000313" key="8">
    <source>
        <dbReference type="Proteomes" id="UP000242877"/>
    </source>
</evidence>
<feature type="compositionally biased region" description="Basic and acidic residues" evidence="3">
    <location>
        <begin position="21"/>
        <end position="33"/>
    </location>
</feature>
<evidence type="ECO:0000313" key="7">
    <source>
        <dbReference type="EMBL" id="KZZ94006.1"/>
    </source>
</evidence>
<dbReference type="SMART" id="SM01307">
    <property type="entry name" value="RICTOR_M"/>
    <property type="match status" value="1"/>
</dbReference>
<sequence length="1486" mass="163601">MASAYDLASSATPKQHPRMLSSDDRPSTSHDDFSATAAATPAGPEDNNWQGYRLTPTSTAPATAGSGNAAGAPYSSTTATINNPLASPIHQRPRNASYTAMSSTAAAALPSVAQLQQQQQQQKPGLFSSDMKSISQSRSVTPRPEQIYISRKNSFANIQSSSSAAPDEYFDGPTGGGGGGGGGTNAGGAILAPATAPAVGPGAVPGLGAASTVVGGPGAGTSYFGGVTGAGAGAPFIESEQRQAMLREKIDKEMKIKKGTENMLEALLAKNPKHTKEQRLRVENELNSSHKKIVQLQRQLEEEIQRAANVTAGAAGIAMNMNAGVNVNGNRSPTSSSTGRLSVLFRGAPPRSDSKSILYEGHHQFDAADMENESPTFVLSETLQALELAGMPPDYYVERANNLVELFKRQPTLKYDLVWSVFGLRVQTMLLSDSREVVAAGYRLTRYAIADRQSLKIIRSLHTDELVTLSLVKETKASMEREQALKFVRAFLDVKDGVKEISLLVARTLVSIAELREDRLRNICIMTLAEMLIRDPELVYSAGGISILADVLGEGVFAASESLVASFLHILDTPRKRKYLRAGAELECAFAAFTGLLGDSEGRGRMKSGAKAISAMMKTWQGLITLSQNDARPLRSLLDSLQYPDIQARDLILELIFDALRIKPPSWSSSYFAGRRLTTYGRVTNINSNSESKHSSVLYTEPELNESCNFDLTAHFSSLVLATLVKAGLVDSLSLLVEDETDIAVKRKATLLLTEVLKLCHHSLPRSISDELQALPNLVALSSIYFMRNPDYSKPSSMSTIYQIDSISRTLTRSDDGVRSIPGKLEEELSTSLLPATEKHKHRFSGLMDEAHLRTAILETNVLSHVNFMKWKWDLIHNLIEGPLTNPKRLDEAIRTSKFMKRLVGFYRPFKRRFSMVKNTKPNQRYIRTGCALMKLLVSSPEGTRYLIENKLLRQIAECLAQVDRMSGLTSASPLFSKEHMAETLSGGYFAMLGVLSKETNGLLMMERWHMHNMFYHIIELQDRPDLIQCLLGNMNYSLESHMRILLSKALTTGTKDIRIFCTRLLRKYVVHSAQTSANLTTTPMENRNWVIKLLVTQLYDPDVAVCEVAVKILEEACNQPDCLEYVVRCRPSLDHLGEIGAPLLLRFLSTSVGYHYLDGLDYINQEMDDWFLGRNDEYVGLVEASLTRAYVDQPRRNSVTNFDELADISEVGVVPPHFYRELARTAEGCKLLEDSGHFLEFATTIRDFDLDEEDPEVLLKVKGCLWAVGNVGSMELSAPFLEETDIVPRIVEIAENAGVMTMRGTAFFVLGLISRSKHGLEMLMEAGWDAAVDQSGRSLGSCMPMDLNKLYPISFPTYEPTAAETAAQIQRYKAAVTDPNPLNQKILGLIVDLGNSILAKRAAADLHGLKLRHPEVFRDLSIFRKTLVILDSHHYRLQTRRFALDIFDKSVMRRLVLSGAIGEDSDVEPSDSDEVASSPEVSDSG</sequence>
<accession>A0A168AJL4</accession>
<dbReference type="InterPro" id="IPR028267">
    <property type="entry name" value="Pianissimo_N"/>
</dbReference>
<dbReference type="SUPFAM" id="SSF48371">
    <property type="entry name" value="ARM repeat"/>
    <property type="match status" value="1"/>
</dbReference>
<dbReference type="OrthoDB" id="271111at2759"/>
<dbReference type="SMART" id="SM01310">
    <property type="entry name" value="RICTOR_V"/>
    <property type="match status" value="1"/>
</dbReference>
<dbReference type="Pfam" id="PF14663">
    <property type="entry name" value="RasGEF_N_2"/>
    <property type="match status" value="1"/>
</dbReference>
<evidence type="ECO:0000256" key="2">
    <source>
        <dbReference type="SAM" id="Coils"/>
    </source>
</evidence>
<feature type="domain" description="Rapamycin-insensitive companion of mTOR" evidence="6">
    <location>
        <begin position="1259"/>
        <end position="1331"/>
    </location>
</feature>
<feature type="compositionally biased region" description="Low complexity" evidence="3">
    <location>
        <begin position="96"/>
        <end position="122"/>
    </location>
</feature>